<feature type="transmembrane region" description="Helical" evidence="12">
    <location>
        <begin position="131"/>
        <end position="150"/>
    </location>
</feature>
<keyword evidence="8" id="KW-0915">Sodium</keyword>
<evidence type="ECO:0000256" key="12">
    <source>
        <dbReference type="SAM" id="Phobius"/>
    </source>
</evidence>
<reference evidence="15" key="1">
    <citation type="journal article" date="2019" name="Int. J. Syst. Evol. Microbiol.">
        <title>The Global Catalogue of Microorganisms (GCM) 10K type strain sequencing project: providing services to taxonomists for standard genome sequencing and annotation.</title>
        <authorList>
            <consortium name="The Broad Institute Genomics Platform"/>
            <consortium name="The Broad Institute Genome Sequencing Center for Infectious Disease"/>
            <person name="Wu L."/>
            <person name="Ma J."/>
        </authorList>
    </citation>
    <scope>NUCLEOTIDE SEQUENCE [LARGE SCALE GENOMIC DNA]</scope>
    <source>
        <strain evidence="15">CCTCC AB 2017081</strain>
    </source>
</reference>
<keyword evidence="15" id="KW-1185">Reference proteome</keyword>
<feature type="transmembrane region" description="Helical" evidence="12">
    <location>
        <begin position="212"/>
        <end position="230"/>
    </location>
</feature>
<comment type="subcellular location">
    <subcellularLocation>
        <location evidence="1">Cell membrane</location>
        <topology evidence="1">Multi-pass membrane protein</topology>
    </subcellularLocation>
</comment>
<dbReference type="RefSeq" id="WP_322474383.1">
    <property type="nucleotide sequence ID" value="NZ_JBHRZG010000024.1"/>
</dbReference>
<evidence type="ECO:0000256" key="6">
    <source>
        <dbReference type="ARBA" id="ARBA00022692"/>
    </source>
</evidence>
<keyword evidence="5" id="KW-1003">Cell membrane</keyword>
<organism evidence="14 15">
    <name type="scientific">Deinococcus rufus</name>
    <dbReference type="NCBI Taxonomy" id="2136097"/>
    <lineage>
        <taxon>Bacteria</taxon>
        <taxon>Thermotogati</taxon>
        <taxon>Deinococcota</taxon>
        <taxon>Deinococci</taxon>
        <taxon>Deinococcales</taxon>
        <taxon>Deinococcaceae</taxon>
        <taxon>Deinococcus</taxon>
    </lineage>
</organism>
<keyword evidence="4" id="KW-0050">Antiport</keyword>
<evidence type="ECO:0000256" key="7">
    <source>
        <dbReference type="ARBA" id="ARBA00022989"/>
    </source>
</evidence>
<evidence type="ECO:0000313" key="14">
    <source>
        <dbReference type="EMBL" id="MFC3835681.1"/>
    </source>
</evidence>
<dbReference type="Gene3D" id="6.10.140.1330">
    <property type="match status" value="1"/>
</dbReference>
<name>A0ABV7ZHV9_9DEIO</name>
<protein>
    <submittedName>
        <fullName evidence="14">Cation:proton antiporter</fullName>
    </submittedName>
</protein>
<comment type="similarity">
    <text evidence="2">Belongs to the monovalent cation:proton antiporter 1 (CPA1) transporter (TC 2.A.36) family.</text>
</comment>
<feature type="transmembrane region" description="Helical" evidence="12">
    <location>
        <begin position="70"/>
        <end position="87"/>
    </location>
</feature>
<proteinExistence type="inferred from homology"/>
<accession>A0ABV7ZHV9</accession>
<dbReference type="Proteomes" id="UP001595803">
    <property type="component" value="Unassembled WGS sequence"/>
</dbReference>
<evidence type="ECO:0000256" key="11">
    <source>
        <dbReference type="ARBA" id="ARBA00023201"/>
    </source>
</evidence>
<sequence>MLTAFAVLLCFTAVLAYLNERFVKLPTTVGVTLAGALASAILIGLDALNLIPGVRDWAAALLQTLNFTDFVLNGILSLLLFAGALSLNAGQMLRQSRSILILAFFSTVISTALIGVAAYGLFGLLGLGVPLLWALLFGALISPTDPVAVLDLLKRAKVPAKIETLIAGESLFNDGVGVVIFLVVAAVAGIGAHGAQTDVNALSVLTLFAREALGGLLFGALLGYLGFRLVRSIDQHAVEVLITLALVIGGYVAAAAMGTSGPLAMVVAGLVMSATKEQAFSEATRHHVEGFWETIDQVLNIVLFAFIGLDVLLTRPSGAQLVASVALIAVALVARYISVALPFALVRARDGYGAYTVRLLTWGGLRGGIAISLALGLPDSPYRPLLLTATYAIVLFTIAVQGLTIMPLVHRASAASASGAESTEQRAEG</sequence>
<evidence type="ECO:0000256" key="1">
    <source>
        <dbReference type="ARBA" id="ARBA00004651"/>
    </source>
</evidence>
<evidence type="ECO:0000256" key="3">
    <source>
        <dbReference type="ARBA" id="ARBA00022448"/>
    </source>
</evidence>
<dbReference type="PANTHER" id="PTHR10110:SF195">
    <property type="entry name" value="NA(+)_H(+) ANTIPORTER NHAS2"/>
    <property type="match status" value="1"/>
</dbReference>
<dbReference type="PANTHER" id="PTHR10110">
    <property type="entry name" value="SODIUM/HYDROGEN EXCHANGER"/>
    <property type="match status" value="1"/>
</dbReference>
<evidence type="ECO:0000256" key="8">
    <source>
        <dbReference type="ARBA" id="ARBA00023053"/>
    </source>
</evidence>
<dbReference type="InterPro" id="IPR018422">
    <property type="entry name" value="Cation/H_exchanger_CPA1"/>
</dbReference>
<evidence type="ECO:0000313" key="15">
    <source>
        <dbReference type="Proteomes" id="UP001595803"/>
    </source>
</evidence>
<evidence type="ECO:0000256" key="4">
    <source>
        <dbReference type="ARBA" id="ARBA00022449"/>
    </source>
</evidence>
<feature type="transmembrane region" description="Helical" evidence="12">
    <location>
        <begin position="389"/>
        <end position="409"/>
    </location>
</feature>
<feature type="transmembrane region" description="Helical" evidence="12">
    <location>
        <begin position="357"/>
        <end position="377"/>
    </location>
</feature>
<keyword evidence="3" id="KW-0813">Transport</keyword>
<evidence type="ECO:0000256" key="5">
    <source>
        <dbReference type="ARBA" id="ARBA00022475"/>
    </source>
</evidence>
<gene>
    <name evidence="14" type="ORF">ACFOSB_22680</name>
</gene>
<comment type="caution">
    <text evidence="14">The sequence shown here is derived from an EMBL/GenBank/DDBJ whole genome shotgun (WGS) entry which is preliminary data.</text>
</comment>
<keyword evidence="11" id="KW-0739">Sodium transport</keyword>
<evidence type="ECO:0000256" key="10">
    <source>
        <dbReference type="ARBA" id="ARBA00023136"/>
    </source>
</evidence>
<keyword evidence="7 12" id="KW-1133">Transmembrane helix</keyword>
<feature type="transmembrane region" description="Helical" evidence="12">
    <location>
        <begin position="237"/>
        <end position="257"/>
    </location>
</feature>
<feature type="transmembrane region" description="Helical" evidence="12">
    <location>
        <begin position="99"/>
        <end position="125"/>
    </location>
</feature>
<dbReference type="InterPro" id="IPR006153">
    <property type="entry name" value="Cation/H_exchanger_TM"/>
</dbReference>
<dbReference type="EMBL" id="JBHRZG010000024">
    <property type="protein sequence ID" value="MFC3835681.1"/>
    <property type="molecule type" value="Genomic_DNA"/>
</dbReference>
<feature type="transmembrane region" description="Helical" evidence="12">
    <location>
        <begin position="171"/>
        <end position="192"/>
    </location>
</feature>
<evidence type="ECO:0000256" key="2">
    <source>
        <dbReference type="ARBA" id="ARBA00007367"/>
    </source>
</evidence>
<keyword evidence="10 12" id="KW-0472">Membrane</keyword>
<keyword evidence="9" id="KW-0406">Ion transport</keyword>
<feature type="transmembrane region" description="Helical" evidence="12">
    <location>
        <begin position="321"/>
        <end position="345"/>
    </location>
</feature>
<evidence type="ECO:0000259" key="13">
    <source>
        <dbReference type="Pfam" id="PF00999"/>
    </source>
</evidence>
<dbReference type="Pfam" id="PF00999">
    <property type="entry name" value="Na_H_Exchanger"/>
    <property type="match status" value="1"/>
</dbReference>
<feature type="domain" description="Cation/H+ exchanger transmembrane" evidence="13">
    <location>
        <begin position="12"/>
        <end position="409"/>
    </location>
</feature>
<keyword evidence="6 12" id="KW-0812">Transmembrane</keyword>
<evidence type="ECO:0000256" key="9">
    <source>
        <dbReference type="ARBA" id="ARBA00023065"/>
    </source>
</evidence>